<proteinExistence type="predicted"/>
<accession>A0A4R5TTS4</accession>
<dbReference type="CDD" id="cd04182">
    <property type="entry name" value="GT_2_like_f"/>
    <property type="match status" value="1"/>
</dbReference>
<dbReference type="Gene3D" id="3.90.550.10">
    <property type="entry name" value="Spore Coat Polysaccharide Biosynthesis Protein SpsA, Chain A"/>
    <property type="match status" value="1"/>
</dbReference>
<organism evidence="3 4">
    <name type="scientific">Luteimonas aestuarii</name>
    <dbReference type="NCBI Taxonomy" id="453837"/>
    <lineage>
        <taxon>Bacteria</taxon>
        <taxon>Pseudomonadati</taxon>
        <taxon>Pseudomonadota</taxon>
        <taxon>Gammaproteobacteria</taxon>
        <taxon>Lysobacterales</taxon>
        <taxon>Lysobacteraceae</taxon>
        <taxon>Luteimonas</taxon>
    </lineage>
</organism>
<gene>
    <name evidence="3" type="ORF">E2F46_09020</name>
</gene>
<dbReference type="GO" id="GO:0016779">
    <property type="term" value="F:nucleotidyltransferase activity"/>
    <property type="evidence" value="ECO:0007669"/>
    <property type="project" value="UniProtKB-ARBA"/>
</dbReference>
<dbReference type="PANTHER" id="PTHR43777:SF1">
    <property type="entry name" value="MOLYBDENUM COFACTOR CYTIDYLYLTRANSFERASE"/>
    <property type="match status" value="1"/>
</dbReference>
<dbReference type="AlphaFoldDB" id="A0A4R5TTS4"/>
<name>A0A4R5TTS4_9GAMM</name>
<dbReference type="InterPro" id="IPR025877">
    <property type="entry name" value="MobA-like_NTP_Trfase"/>
</dbReference>
<dbReference type="EMBL" id="SMTF01000005">
    <property type="protein sequence ID" value="TDK24410.1"/>
    <property type="molecule type" value="Genomic_DNA"/>
</dbReference>
<feature type="domain" description="MobA-like NTP transferase" evidence="2">
    <location>
        <begin position="6"/>
        <end position="157"/>
    </location>
</feature>
<dbReference type="PANTHER" id="PTHR43777">
    <property type="entry name" value="MOLYBDENUM COFACTOR CYTIDYLYLTRANSFERASE"/>
    <property type="match status" value="1"/>
</dbReference>
<keyword evidence="1" id="KW-0460">Magnesium</keyword>
<evidence type="ECO:0000259" key="2">
    <source>
        <dbReference type="Pfam" id="PF12804"/>
    </source>
</evidence>
<evidence type="ECO:0000256" key="1">
    <source>
        <dbReference type="ARBA" id="ARBA00022842"/>
    </source>
</evidence>
<protein>
    <submittedName>
        <fullName evidence="3">Nucleotidyltransferase family protein</fullName>
    </submittedName>
</protein>
<dbReference type="SUPFAM" id="SSF53448">
    <property type="entry name" value="Nucleotide-diphospho-sugar transferases"/>
    <property type="match status" value="1"/>
</dbReference>
<dbReference type="RefSeq" id="WP_133321742.1">
    <property type="nucleotide sequence ID" value="NZ_SMTF01000005.1"/>
</dbReference>
<evidence type="ECO:0000313" key="3">
    <source>
        <dbReference type="EMBL" id="TDK24410.1"/>
    </source>
</evidence>
<sequence>MPAHAAVLLAAGGSRRLGQAKQLLTRDGETLVHRAARLLHDTRPCRLVVVAGAQGDAVESAVDDLNAMVVRNDDWQAGLSASLGVAGAALAGFDGQVLVTTCDQPALEAVHLHALLMGAADSPSGCAALLHNGLAGVPAVVPVAWLHSQPSRKDDRGDVGLGARLRAIPQQELHLLDAAEAAFDIDSPDDVVFAVARGWLDPPTAR</sequence>
<dbReference type="Pfam" id="PF12804">
    <property type="entry name" value="NTP_transf_3"/>
    <property type="match status" value="1"/>
</dbReference>
<keyword evidence="3" id="KW-0808">Transferase</keyword>
<keyword evidence="4" id="KW-1185">Reference proteome</keyword>
<dbReference type="InterPro" id="IPR029044">
    <property type="entry name" value="Nucleotide-diphossugar_trans"/>
</dbReference>
<dbReference type="Proteomes" id="UP000294796">
    <property type="component" value="Unassembled WGS sequence"/>
</dbReference>
<evidence type="ECO:0000313" key="4">
    <source>
        <dbReference type="Proteomes" id="UP000294796"/>
    </source>
</evidence>
<reference evidence="3 4" key="1">
    <citation type="submission" date="2019-03" db="EMBL/GenBank/DDBJ databases">
        <title>Luteimonas zhaokaii sp.nov., isolated from the rectal contents of Plateau pika in Yushu, Qinghai Province, China.</title>
        <authorList>
            <person name="Zhang G."/>
        </authorList>
    </citation>
    <scope>NUCLEOTIDE SEQUENCE [LARGE SCALE GENOMIC DNA]</scope>
    <source>
        <strain evidence="3 4">B9</strain>
    </source>
</reference>
<dbReference type="OrthoDB" id="285216at2"/>
<comment type="caution">
    <text evidence="3">The sequence shown here is derived from an EMBL/GenBank/DDBJ whole genome shotgun (WGS) entry which is preliminary data.</text>
</comment>